<reference evidence="3 4" key="1">
    <citation type="journal article" date="2023" name="Plants (Basel)">
        <title>Bridging the Gap: Combining Genomics and Transcriptomics Approaches to Understand Stylosanthes scabra, an Orphan Legume from the Brazilian Caatinga.</title>
        <authorList>
            <person name="Ferreira-Neto J.R.C."/>
            <person name="da Silva M.D."/>
            <person name="Binneck E."/>
            <person name="de Melo N.F."/>
            <person name="da Silva R.H."/>
            <person name="de Melo A.L.T.M."/>
            <person name="Pandolfi V."/>
            <person name="Bustamante F.O."/>
            <person name="Brasileiro-Vidal A.C."/>
            <person name="Benko-Iseppon A.M."/>
        </authorList>
    </citation>
    <scope>NUCLEOTIDE SEQUENCE [LARGE SCALE GENOMIC DNA]</scope>
    <source>
        <tissue evidence="3">Leaves</tissue>
    </source>
</reference>
<feature type="region of interest" description="Disordered" evidence="1">
    <location>
        <begin position="200"/>
        <end position="257"/>
    </location>
</feature>
<dbReference type="InterPro" id="IPR044594">
    <property type="entry name" value="HIPP01/3/5/6"/>
</dbReference>
<feature type="region of interest" description="Disordered" evidence="1">
    <location>
        <begin position="92"/>
        <end position="132"/>
    </location>
</feature>
<evidence type="ECO:0000313" key="4">
    <source>
        <dbReference type="Proteomes" id="UP001341840"/>
    </source>
</evidence>
<evidence type="ECO:0000313" key="3">
    <source>
        <dbReference type="EMBL" id="MED6207946.1"/>
    </source>
</evidence>
<dbReference type="PANTHER" id="PTHR46413">
    <property type="entry name" value="HEAVY METAL-ASSOCIATED ISOPRENYLATED PLANT PROTEIN 6"/>
    <property type="match status" value="1"/>
</dbReference>
<protein>
    <recommendedName>
        <fullName evidence="2">HMA domain-containing protein</fullName>
    </recommendedName>
</protein>
<comment type="caution">
    <text evidence="3">The sequence shown here is derived from an EMBL/GenBank/DDBJ whole genome shotgun (WGS) entry which is preliminary data.</text>
</comment>
<feature type="compositionally biased region" description="Basic and acidic residues" evidence="1">
    <location>
        <begin position="114"/>
        <end position="131"/>
    </location>
</feature>
<feature type="domain" description="HMA" evidence="2">
    <location>
        <begin position="30"/>
        <end position="94"/>
    </location>
</feature>
<evidence type="ECO:0000259" key="2">
    <source>
        <dbReference type="PROSITE" id="PS50846"/>
    </source>
</evidence>
<keyword evidence="4" id="KW-1185">Reference proteome</keyword>
<feature type="region of interest" description="Disordered" evidence="1">
    <location>
        <begin position="1"/>
        <end position="31"/>
    </location>
</feature>
<dbReference type="Proteomes" id="UP001341840">
    <property type="component" value="Unassembled WGS sequence"/>
</dbReference>
<organism evidence="3 4">
    <name type="scientific">Stylosanthes scabra</name>
    <dbReference type="NCBI Taxonomy" id="79078"/>
    <lineage>
        <taxon>Eukaryota</taxon>
        <taxon>Viridiplantae</taxon>
        <taxon>Streptophyta</taxon>
        <taxon>Embryophyta</taxon>
        <taxon>Tracheophyta</taxon>
        <taxon>Spermatophyta</taxon>
        <taxon>Magnoliopsida</taxon>
        <taxon>eudicotyledons</taxon>
        <taxon>Gunneridae</taxon>
        <taxon>Pentapetalae</taxon>
        <taxon>rosids</taxon>
        <taxon>fabids</taxon>
        <taxon>Fabales</taxon>
        <taxon>Fabaceae</taxon>
        <taxon>Papilionoideae</taxon>
        <taxon>50 kb inversion clade</taxon>
        <taxon>dalbergioids sensu lato</taxon>
        <taxon>Dalbergieae</taxon>
        <taxon>Pterocarpus clade</taxon>
        <taxon>Stylosanthes</taxon>
    </lineage>
</organism>
<dbReference type="InterPro" id="IPR036163">
    <property type="entry name" value="HMA_dom_sf"/>
</dbReference>
<gene>
    <name evidence="3" type="ORF">PIB30_040372</name>
</gene>
<dbReference type="Pfam" id="PF00403">
    <property type="entry name" value="HMA"/>
    <property type="match status" value="2"/>
</dbReference>
<dbReference type="InterPro" id="IPR006121">
    <property type="entry name" value="HMA_dom"/>
</dbReference>
<dbReference type="Gene3D" id="3.30.70.100">
    <property type="match status" value="2"/>
</dbReference>
<dbReference type="PROSITE" id="PS50846">
    <property type="entry name" value="HMA_2"/>
    <property type="match status" value="2"/>
</dbReference>
<feature type="domain" description="HMA" evidence="2">
    <location>
        <begin position="131"/>
        <end position="194"/>
    </location>
</feature>
<sequence>MGEKQKEQPKNETAEEKKPSSEEPKKNDAPAPLLYKLDLHCEGCIKKIKRTVRHFHGVEDVKADLMSNKLTVTGNDVDAVKLQEKLMVRTKKKVELLTPPPPKKEAPPPPPPAEEEKKSDDKKPEEKKPKESTVVLKIRLHCDGCITKIRRIIQKFNGVDSVNIDGGKDLVTVKGTMDVKELVSYLNDKLKRNVDVVAPKKEEEKKEKEGSGGEKKESKEAAGDKKDGGDKKESGGGGDGGKKEAPEAAAVEATSKSEVNKMEYHGYPSPSPMYWYNNNENFHHQGETSYAMEAHPGYANPGYHYMEPPQGYMSHHQGYVMNHYNQGYNHHHMAEPGPLPIYMNPNQPHPQMFSDENPNACSLM</sequence>
<dbReference type="SUPFAM" id="SSF55008">
    <property type="entry name" value="HMA, heavy metal-associated domain"/>
    <property type="match status" value="2"/>
</dbReference>
<proteinExistence type="predicted"/>
<feature type="compositionally biased region" description="Basic and acidic residues" evidence="1">
    <location>
        <begin position="1"/>
        <end position="28"/>
    </location>
</feature>
<evidence type="ECO:0000256" key="1">
    <source>
        <dbReference type="SAM" id="MobiDB-lite"/>
    </source>
</evidence>
<accession>A0ABU6YDE8</accession>
<dbReference type="EMBL" id="JASCZI010241873">
    <property type="protein sequence ID" value="MED6207946.1"/>
    <property type="molecule type" value="Genomic_DNA"/>
</dbReference>
<dbReference type="CDD" id="cd00371">
    <property type="entry name" value="HMA"/>
    <property type="match status" value="2"/>
</dbReference>
<name>A0ABU6YDE8_9FABA</name>
<dbReference type="PANTHER" id="PTHR46413:SF14">
    <property type="entry name" value="HEAVY METAL-ASSOCIATED DOMAIN PROTEIN"/>
    <property type="match status" value="1"/>
</dbReference>
<feature type="compositionally biased region" description="Basic and acidic residues" evidence="1">
    <location>
        <begin position="200"/>
        <end position="246"/>
    </location>
</feature>